<comment type="caution">
    <text evidence="3">The sequence shown here is derived from an EMBL/GenBank/DDBJ whole genome shotgun (WGS) entry which is preliminary data.</text>
</comment>
<feature type="region of interest" description="Disordered" evidence="2">
    <location>
        <begin position="410"/>
        <end position="437"/>
    </location>
</feature>
<accession>A0A1G2MXK9</accession>
<dbReference type="Proteomes" id="UP000178089">
    <property type="component" value="Unassembled WGS sequence"/>
</dbReference>
<evidence type="ECO:0000313" key="3">
    <source>
        <dbReference type="EMBL" id="OHA28620.1"/>
    </source>
</evidence>
<proteinExistence type="predicted"/>
<evidence type="ECO:0000256" key="1">
    <source>
        <dbReference type="SAM" id="Coils"/>
    </source>
</evidence>
<protein>
    <recommendedName>
        <fullName evidence="5">DUF2130 domain-containing protein</fullName>
    </recommendedName>
</protein>
<dbReference type="STRING" id="1802315.A3F51_02680"/>
<dbReference type="AlphaFoldDB" id="A0A1G2MXK9"/>
<dbReference type="EMBL" id="MHRT01000012">
    <property type="protein sequence ID" value="OHA28620.1"/>
    <property type="molecule type" value="Genomic_DNA"/>
</dbReference>
<organism evidence="3 4">
    <name type="scientific">Candidatus Taylorbacteria bacterium RIFCSPHIGHO2_12_FULL_45_16</name>
    <dbReference type="NCBI Taxonomy" id="1802315"/>
    <lineage>
        <taxon>Bacteria</taxon>
        <taxon>Candidatus Tayloriibacteriota</taxon>
    </lineage>
</organism>
<keyword evidence="1" id="KW-0175">Coiled coil</keyword>
<feature type="coiled-coil region" evidence="1">
    <location>
        <begin position="50"/>
        <end position="136"/>
    </location>
</feature>
<evidence type="ECO:0000313" key="4">
    <source>
        <dbReference type="Proteomes" id="UP000178089"/>
    </source>
</evidence>
<name>A0A1G2MXK9_9BACT</name>
<dbReference type="Pfam" id="PF09903">
    <property type="entry name" value="DUF2130"/>
    <property type="match status" value="1"/>
</dbReference>
<sequence>MPKKQTSKLDEIKCPKCGELIPLSEALQHQITERIEYESAEKIGVKEDEIREREKELQKRDKELAQAKKDIDKSVEEGVKVERVKLEEELKEKAKEDAALEVQDLKNQVSEKEEKLKKAEQTELELRKRERALEERGKTLELEAERKLGEGKKKMEEDIAKRISEQHRLKEAERDKIINDLKTQLEDAHRKAEQGSQQLQGEAKELDLEKFLKESFPYDDIIPVPKGVRGADVIQKVKTRTGNICGTILWESKQTKSWSDGWVSKLKDDQREAKADIAAIATEVMPKDIVSFGNRGDIWITKTEFVFGLATLLRDTLIQVATTKLMSESKDEKVEILFRYLTGSEFRQKVEAVADAFVVMKTDLDKEKRASITRWAKQEKHLEKAIGSIAGMHGDLRGLIGSSMEAIPLLESGDENADKGESTKKKKPKNKNENSLL</sequence>
<dbReference type="InterPro" id="IPR019219">
    <property type="entry name" value="DUF2130"/>
</dbReference>
<evidence type="ECO:0008006" key="5">
    <source>
        <dbReference type="Google" id="ProtNLM"/>
    </source>
</evidence>
<reference evidence="3 4" key="1">
    <citation type="journal article" date="2016" name="Nat. Commun.">
        <title>Thousands of microbial genomes shed light on interconnected biogeochemical processes in an aquifer system.</title>
        <authorList>
            <person name="Anantharaman K."/>
            <person name="Brown C.T."/>
            <person name="Hug L.A."/>
            <person name="Sharon I."/>
            <person name="Castelle C.J."/>
            <person name="Probst A.J."/>
            <person name="Thomas B.C."/>
            <person name="Singh A."/>
            <person name="Wilkins M.J."/>
            <person name="Karaoz U."/>
            <person name="Brodie E.L."/>
            <person name="Williams K.H."/>
            <person name="Hubbard S.S."/>
            <person name="Banfield J.F."/>
        </authorList>
    </citation>
    <scope>NUCLEOTIDE SEQUENCE [LARGE SCALE GENOMIC DNA]</scope>
</reference>
<evidence type="ECO:0000256" key="2">
    <source>
        <dbReference type="SAM" id="MobiDB-lite"/>
    </source>
</evidence>
<feature type="coiled-coil region" evidence="1">
    <location>
        <begin position="178"/>
        <end position="209"/>
    </location>
</feature>
<gene>
    <name evidence="3" type="ORF">A3F51_02680</name>
</gene>